<feature type="region of interest" description="Disordered" evidence="1">
    <location>
        <begin position="156"/>
        <end position="181"/>
    </location>
</feature>
<dbReference type="Gene3D" id="2.60.40.1820">
    <property type="match status" value="1"/>
</dbReference>
<dbReference type="SUPFAM" id="SSF117070">
    <property type="entry name" value="LEA14-like"/>
    <property type="match status" value="1"/>
</dbReference>
<dbReference type="EMBL" id="JRYO01000213">
    <property type="protein sequence ID" value="KHE91324.1"/>
    <property type="molecule type" value="Genomic_DNA"/>
</dbReference>
<proteinExistence type="predicted"/>
<comment type="caution">
    <text evidence="3">The sequence shown here is derived from an EMBL/GenBank/DDBJ whole genome shotgun (WGS) entry which is preliminary data.</text>
</comment>
<dbReference type="SMART" id="SM00769">
    <property type="entry name" value="WHy"/>
    <property type="match status" value="1"/>
</dbReference>
<evidence type="ECO:0000313" key="4">
    <source>
        <dbReference type="Proteomes" id="UP000030652"/>
    </source>
</evidence>
<protein>
    <submittedName>
        <fullName evidence="3">Late embryogenesis abundant protein</fullName>
    </submittedName>
</protein>
<evidence type="ECO:0000313" key="3">
    <source>
        <dbReference type="EMBL" id="KHE91324.1"/>
    </source>
</evidence>
<feature type="domain" description="Water stress and hypersensitive response" evidence="2">
    <location>
        <begin position="36"/>
        <end position="154"/>
    </location>
</feature>
<dbReference type="AlphaFoldDB" id="A0A0B0EFG1"/>
<organism evidence="3 4">
    <name type="scientific">Candidatus Scalindua brodae</name>
    <dbReference type="NCBI Taxonomy" id="237368"/>
    <lineage>
        <taxon>Bacteria</taxon>
        <taxon>Pseudomonadati</taxon>
        <taxon>Planctomycetota</taxon>
        <taxon>Candidatus Brocadiia</taxon>
        <taxon>Candidatus Brocadiales</taxon>
        <taxon>Candidatus Scalinduaceae</taxon>
        <taxon>Candidatus Scalindua</taxon>
    </lineage>
</organism>
<dbReference type="Proteomes" id="UP000030652">
    <property type="component" value="Unassembled WGS sequence"/>
</dbReference>
<gene>
    <name evidence="3" type="ORF">SCABRO_03004</name>
</gene>
<dbReference type="GO" id="GO:0009269">
    <property type="term" value="P:response to desiccation"/>
    <property type="evidence" value="ECO:0007669"/>
    <property type="project" value="InterPro"/>
</dbReference>
<accession>A0A0B0EFG1</accession>
<evidence type="ECO:0000256" key="1">
    <source>
        <dbReference type="SAM" id="MobiDB-lite"/>
    </source>
</evidence>
<reference evidence="3 4" key="1">
    <citation type="submission" date="2014-10" db="EMBL/GenBank/DDBJ databases">
        <title>Draft genome of anammox bacterium scalindua brodae, obtained using differential coverage binning of sequence data from two enrichment reactors.</title>
        <authorList>
            <person name="Speth D.R."/>
            <person name="Russ L."/>
            <person name="Kartal B."/>
            <person name="Op den Camp H.J."/>
            <person name="Dutilh B.E."/>
            <person name="Jetten M.S."/>
        </authorList>
    </citation>
    <scope>NUCLEOTIDE SEQUENCE [LARGE SCALE GENOMIC DNA]</scope>
    <source>
        <strain evidence="3">RU1</strain>
    </source>
</reference>
<name>A0A0B0EFG1_9BACT</name>
<dbReference type="InterPro" id="IPR004864">
    <property type="entry name" value="LEA_2"/>
</dbReference>
<feature type="compositionally biased region" description="Basic and acidic residues" evidence="1">
    <location>
        <begin position="172"/>
        <end position="181"/>
    </location>
</feature>
<dbReference type="eggNOG" id="COG5608">
    <property type="taxonomic scope" value="Bacteria"/>
</dbReference>
<dbReference type="InterPro" id="IPR013990">
    <property type="entry name" value="WHy-dom"/>
</dbReference>
<dbReference type="Pfam" id="PF03168">
    <property type="entry name" value="LEA_2"/>
    <property type="match status" value="1"/>
</dbReference>
<evidence type="ECO:0000259" key="2">
    <source>
        <dbReference type="SMART" id="SM00769"/>
    </source>
</evidence>
<sequence length="181" mass="20359">MVTNAEIIKKLIFPLLVVALFAGCAGTGKISEPPYITLSNINLLNVGVFEQRYRIMMRIQNPNDVVIPIKGMSYRIFINEQNFARGVSNKSIIIPEFGEEVVEIVAASDLTSMLRQFQELMSGGTKKVSYRLTGKAKLTNRIRRLPFEYKGELDLNPDKKDGSSFFLSNPHTPEKRSSTTK</sequence>